<protein>
    <submittedName>
        <fullName evidence="1">Uncharacterized protein</fullName>
    </submittedName>
</protein>
<name>A0A498JY76_MALDO</name>
<evidence type="ECO:0000313" key="1">
    <source>
        <dbReference type="EMBL" id="RXH98442.1"/>
    </source>
</evidence>
<keyword evidence="2" id="KW-1185">Reference proteome</keyword>
<dbReference type="Proteomes" id="UP000290289">
    <property type="component" value="Chromosome 5"/>
</dbReference>
<evidence type="ECO:0000313" key="2">
    <source>
        <dbReference type="Proteomes" id="UP000290289"/>
    </source>
</evidence>
<comment type="caution">
    <text evidence="1">The sequence shown here is derived from an EMBL/GenBank/DDBJ whole genome shotgun (WGS) entry which is preliminary data.</text>
</comment>
<dbReference type="AlphaFoldDB" id="A0A498JY76"/>
<organism evidence="1 2">
    <name type="scientific">Malus domestica</name>
    <name type="common">Apple</name>
    <name type="synonym">Pyrus malus</name>
    <dbReference type="NCBI Taxonomy" id="3750"/>
    <lineage>
        <taxon>Eukaryota</taxon>
        <taxon>Viridiplantae</taxon>
        <taxon>Streptophyta</taxon>
        <taxon>Embryophyta</taxon>
        <taxon>Tracheophyta</taxon>
        <taxon>Spermatophyta</taxon>
        <taxon>Magnoliopsida</taxon>
        <taxon>eudicotyledons</taxon>
        <taxon>Gunneridae</taxon>
        <taxon>Pentapetalae</taxon>
        <taxon>rosids</taxon>
        <taxon>fabids</taxon>
        <taxon>Rosales</taxon>
        <taxon>Rosaceae</taxon>
        <taxon>Amygdaloideae</taxon>
        <taxon>Maleae</taxon>
        <taxon>Malus</taxon>
    </lineage>
</organism>
<sequence>MLESEGEDQIGEKPIRTGDEFDAVYCSFQDDIYKNTHKKMEKELPIDKITNRRVSIFTPGWEISVGVKTTDLSQLILKEWKKKKHEQYFYKHHTRRKVQRLKYKIKYSKSIWSKSIAIRKLSKLKINHENLKHQVQANGTKEEKYRNQDFLHSVMIRTSPSIEYAYMPFDNTPIVIEPFNTSILCSCRTSCF</sequence>
<gene>
    <name evidence="1" type="ORF">DVH24_010767</name>
</gene>
<proteinExistence type="predicted"/>
<accession>A0A498JY76</accession>
<reference evidence="1 2" key="1">
    <citation type="submission" date="2018-10" db="EMBL/GenBank/DDBJ databases">
        <title>A high-quality apple genome assembly.</title>
        <authorList>
            <person name="Hu J."/>
        </authorList>
    </citation>
    <scope>NUCLEOTIDE SEQUENCE [LARGE SCALE GENOMIC DNA]</scope>
    <source>
        <strain evidence="2">cv. HFTH1</strain>
        <tissue evidence="1">Young leaf</tissue>
    </source>
</reference>
<dbReference type="EMBL" id="RDQH01000331">
    <property type="protein sequence ID" value="RXH98442.1"/>
    <property type="molecule type" value="Genomic_DNA"/>
</dbReference>